<reference evidence="2" key="1">
    <citation type="journal article" date="2017" name="J. Biotechnol.">
        <title>Complete genome sequence of Novosphingobium resinovorum SA1, a versatile xenobiotic-degrading bacterium capable of utilizing sulfanilic acid.</title>
        <authorList>
            <person name="Hegedus B."/>
            <person name="Kos P.B."/>
            <person name="Balint B."/>
            <person name="Maroti G."/>
            <person name="Gan H.M."/>
            <person name="Perei K."/>
            <person name="Rakhely G."/>
        </authorList>
    </citation>
    <scope>NUCLEOTIDE SEQUENCE [LARGE SCALE GENOMIC DNA]</scope>
    <source>
        <strain evidence="2">SA1</strain>
    </source>
</reference>
<organism evidence="1 2">
    <name type="scientific">Novosphingobium resinovorum</name>
    <dbReference type="NCBI Taxonomy" id="158500"/>
    <lineage>
        <taxon>Bacteria</taxon>
        <taxon>Pseudomonadati</taxon>
        <taxon>Pseudomonadota</taxon>
        <taxon>Alphaproteobacteria</taxon>
        <taxon>Sphingomonadales</taxon>
        <taxon>Sphingomonadaceae</taxon>
        <taxon>Novosphingobium</taxon>
    </lineage>
</organism>
<keyword evidence="2" id="KW-1185">Reference proteome</keyword>
<dbReference type="KEGG" id="nre:BES08_07040"/>
<protein>
    <submittedName>
        <fullName evidence="1">Uncharacterized protein</fullName>
    </submittedName>
</protein>
<dbReference type="Proteomes" id="UP000094626">
    <property type="component" value="Chromosome"/>
</dbReference>
<evidence type="ECO:0000313" key="2">
    <source>
        <dbReference type="Proteomes" id="UP000094626"/>
    </source>
</evidence>
<proteinExistence type="predicted"/>
<name>A0A1D8A354_9SPHN</name>
<dbReference type="AlphaFoldDB" id="A0A1D8A354"/>
<evidence type="ECO:0000313" key="1">
    <source>
        <dbReference type="EMBL" id="AOR76524.1"/>
    </source>
</evidence>
<dbReference type="EMBL" id="CP017075">
    <property type="protein sequence ID" value="AOR76524.1"/>
    <property type="molecule type" value="Genomic_DNA"/>
</dbReference>
<accession>A0A1D8A354</accession>
<sequence>MNHRFIGPRDVRKHVAAAVSLMGRNGHDDVPTLVALVPITFRHPGAEELETLPADTFDTAKVYTKIIRIRGA</sequence>
<gene>
    <name evidence="1" type="ORF">BES08_07040</name>
</gene>